<comment type="caution">
    <text evidence="2">The sequence shown here is derived from an EMBL/GenBank/DDBJ whole genome shotgun (WGS) entry which is preliminary data.</text>
</comment>
<dbReference type="EMBL" id="BGZK01000488">
    <property type="protein sequence ID" value="GBP46679.1"/>
    <property type="molecule type" value="Genomic_DNA"/>
</dbReference>
<feature type="region of interest" description="Disordered" evidence="1">
    <location>
        <begin position="38"/>
        <end position="96"/>
    </location>
</feature>
<sequence>MERNWRPSYKPTPMPFTRHVDTIPGINAKKWQSHSIIVDRKLKRPQGETPKEKAPYKKCSTSHKAIREGDYVGEDLSGDRENGEEKRRHTTEERKWGNTHSISVGRTPCANVLPRRYHDIKPLCHTGPNYGIEELGLARDDLPFTTEELQLRGTKDALYDLLTYLREEGEKELYSPRVAGHRGRPSIMRGGPPSRTSFPERDGREPYQCHLVDSYLKYRRVGCELRESDERKGDHQGLRPRISRWTNLL</sequence>
<feature type="compositionally biased region" description="Basic and acidic residues" evidence="1">
    <location>
        <begin position="38"/>
        <end position="55"/>
    </location>
</feature>
<feature type="compositionally biased region" description="Basic and acidic residues" evidence="1">
    <location>
        <begin position="77"/>
        <end position="96"/>
    </location>
</feature>
<protein>
    <submittedName>
        <fullName evidence="2">Uncharacterized protein</fullName>
    </submittedName>
</protein>
<evidence type="ECO:0000313" key="2">
    <source>
        <dbReference type="EMBL" id="GBP46679.1"/>
    </source>
</evidence>
<dbReference type="AlphaFoldDB" id="A0A4C1W850"/>
<evidence type="ECO:0000256" key="1">
    <source>
        <dbReference type="SAM" id="MobiDB-lite"/>
    </source>
</evidence>
<reference evidence="2 3" key="1">
    <citation type="journal article" date="2019" name="Commun. Biol.">
        <title>The bagworm genome reveals a unique fibroin gene that provides high tensile strength.</title>
        <authorList>
            <person name="Kono N."/>
            <person name="Nakamura H."/>
            <person name="Ohtoshi R."/>
            <person name="Tomita M."/>
            <person name="Numata K."/>
            <person name="Arakawa K."/>
        </authorList>
    </citation>
    <scope>NUCLEOTIDE SEQUENCE [LARGE SCALE GENOMIC DNA]</scope>
</reference>
<evidence type="ECO:0000313" key="3">
    <source>
        <dbReference type="Proteomes" id="UP000299102"/>
    </source>
</evidence>
<keyword evidence="3" id="KW-1185">Reference proteome</keyword>
<proteinExistence type="predicted"/>
<gene>
    <name evidence="2" type="ORF">EVAR_86931_1</name>
</gene>
<dbReference type="Proteomes" id="UP000299102">
    <property type="component" value="Unassembled WGS sequence"/>
</dbReference>
<accession>A0A4C1W850</accession>
<feature type="region of interest" description="Disordered" evidence="1">
    <location>
        <begin position="180"/>
        <end position="203"/>
    </location>
</feature>
<organism evidence="2 3">
    <name type="scientific">Eumeta variegata</name>
    <name type="common">Bagworm moth</name>
    <name type="synonym">Eumeta japonica</name>
    <dbReference type="NCBI Taxonomy" id="151549"/>
    <lineage>
        <taxon>Eukaryota</taxon>
        <taxon>Metazoa</taxon>
        <taxon>Ecdysozoa</taxon>
        <taxon>Arthropoda</taxon>
        <taxon>Hexapoda</taxon>
        <taxon>Insecta</taxon>
        <taxon>Pterygota</taxon>
        <taxon>Neoptera</taxon>
        <taxon>Endopterygota</taxon>
        <taxon>Lepidoptera</taxon>
        <taxon>Glossata</taxon>
        <taxon>Ditrysia</taxon>
        <taxon>Tineoidea</taxon>
        <taxon>Psychidae</taxon>
        <taxon>Oiketicinae</taxon>
        <taxon>Eumeta</taxon>
    </lineage>
</organism>
<name>A0A4C1W850_EUMVA</name>